<proteinExistence type="predicted"/>
<dbReference type="InterPro" id="IPR002028">
    <property type="entry name" value="Trp_synthase_suA"/>
</dbReference>
<dbReference type="GO" id="GO:0005829">
    <property type="term" value="C:cytosol"/>
    <property type="evidence" value="ECO:0007669"/>
    <property type="project" value="TreeGrafter"/>
</dbReference>
<dbReference type="PANTHER" id="PTHR43406">
    <property type="entry name" value="TRYPTOPHAN SYNTHASE, ALPHA CHAIN"/>
    <property type="match status" value="1"/>
</dbReference>
<evidence type="ECO:0000313" key="9">
    <source>
        <dbReference type="EMBL" id="RDI76069.1"/>
    </source>
</evidence>
<evidence type="ECO:0000313" key="10">
    <source>
        <dbReference type="Proteomes" id="UP000254134"/>
    </source>
</evidence>
<protein>
    <recommendedName>
        <fullName evidence="3">tryptophan synthase</fullName>
        <ecNumber evidence="3">4.2.1.20</ecNumber>
    </recommendedName>
</protein>
<evidence type="ECO:0000256" key="4">
    <source>
        <dbReference type="ARBA" id="ARBA00022605"/>
    </source>
</evidence>
<keyword evidence="5" id="KW-0822">Tryptophan biosynthesis</keyword>
<evidence type="ECO:0000256" key="2">
    <source>
        <dbReference type="ARBA" id="ARBA00011270"/>
    </source>
</evidence>
<evidence type="ECO:0000256" key="1">
    <source>
        <dbReference type="ARBA" id="ARBA00004733"/>
    </source>
</evidence>
<evidence type="ECO:0000256" key="7">
    <source>
        <dbReference type="ARBA" id="ARBA00023239"/>
    </source>
</evidence>
<dbReference type="EC" id="4.2.1.20" evidence="3"/>
<evidence type="ECO:0000256" key="5">
    <source>
        <dbReference type="ARBA" id="ARBA00022822"/>
    </source>
</evidence>
<comment type="subunit">
    <text evidence="2">Tetramer of two alpha and two beta chains.</text>
</comment>
<reference evidence="10" key="2">
    <citation type="journal article" date="2019" name="MicrobiologyOpen">
        <title>High-quality draft genome sequence of Gaiella occulta isolated from a 150 meter deep mineral water borehole and comparison with the genome sequences of other deep-branching lineages of the phylum Actinobacteria.</title>
        <authorList>
            <person name="Severino R."/>
            <person name="Froufe H.J.C."/>
            <person name="Barroso C."/>
            <person name="Albuquerque L."/>
            <person name="Lobo-da-Cunha A."/>
            <person name="da Costa M.S."/>
            <person name="Egas C."/>
        </authorList>
    </citation>
    <scope>NUCLEOTIDE SEQUENCE [LARGE SCALE GENOMIC DNA]</scope>
    <source>
        <strain evidence="10">F2-233</strain>
    </source>
</reference>
<accession>A0A7M2Z1S1</accession>
<dbReference type="UniPathway" id="UPA00035">
    <property type="reaction ID" value="UER00044"/>
</dbReference>
<keyword evidence="10" id="KW-1185">Reference proteome</keyword>
<dbReference type="PANTHER" id="PTHR43406:SF1">
    <property type="entry name" value="TRYPTOPHAN SYNTHASE ALPHA CHAIN, CHLOROPLASTIC"/>
    <property type="match status" value="1"/>
</dbReference>
<reference evidence="9 10" key="1">
    <citation type="submission" date="2018-07" db="EMBL/GenBank/DDBJ databases">
        <title>High-quality-draft genome sequence of Gaiella occulta.</title>
        <authorList>
            <person name="Severino R."/>
            <person name="Froufe H.J.C."/>
            <person name="Rainey F.A."/>
            <person name="Barroso C."/>
            <person name="Albuquerque L."/>
            <person name="Lobo-Da-Cunha A."/>
            <person name="Da Costa M.S."/>
            <person name="Egas C."/>
        </authorList>
    </citation>
    <scope>NUCLEOTIDE SEQUENCE [LARGE SCALE GENOMIC DNA]</scope>
    <source>
        <strain evidence="9 10">F2-233</strain>
    </source>
</reference>
<keyword evidence="4" id="KW-0028">Amino-acid biosynthesis</keyword>
<dbReference type="AlphaFoldDB" id="A0A7M2Z1S1"/>
<evidence type="ECO:0000256" key="8">
    <source>
        <dbReference type="ARBA" id="ARBA00049047"/>
    </source>
</evidence>
<evidence type="ECO:0000256" key="6">
    <source>
        <dbReference type="ARBA" id="ARBA00023141"/>
    </source>
</evidence>
<dbReference type="InterPro" id="IPR013785">
    <property type="entry name" value="Aldolase_TIM"/>
</dbReference>
<dbReference type="SUPFAM" id="SSF51366">
    <property type="entry name" value="Ribulose-phoshate binding barrel"/>
    <property type="match status" value="1"/>
</dbReference>
<dbReference type="Proteomes" id="UP000254134">
    <property type="component" value="Unassembled WGS sequence"/>
</dbReference>
<keyword evidence="7" id="KW-0456">Lyase</keyword>
<dbReference type="EMBL" id="QQZY01000001">
    <property type="protein sequence ID" value="RDI76069.1"/>
    <property type="molecule type" value="Genomic_DNA"/>
</dbReference>
<evidence type="ECO:0000256" key="3">
    <source>
        <dbReference type="ARBA" id="ARBA00012043"/>
    </source>
</evidence>
<keyword evidence="6" id="KW-0057">Aromatic amino acid biosynthesis</keyword>
<organism evidence="9 10">
    <name type="scientific">Gaiella occulta</name>
    <dbReference type="NCBI Taxonomy" id="1002870"/>
    <lineage>
        <taxon>Bacteria</taxon>
        <taxon>Bacillati</taxon>
        <taxon>Actinomycetota</taxon>
        <taxon>Thermoleophilia</taxon>
        <taxon>Gaiellales</taxon>
        <taxon>Gaiellaceae</taxon>
        <taxon>Gaiella</taxon>
    </lineage>
</organism>
<dbReference type="InterPro" id="IPR011060">
    <property type="entry name" value="RibuloseP-bd_barrel"/>
</dbReference>
<name>A0A7M2Z1S1_9ACTN</name>
<dbReference type="Gene3D" id="3.20.20.70">
    <property type="entry name" value="Aldolase class I"/>
    <property type="match status" value="1"/>
</dbReference>
<comment type="catalytic activity">
    <reaction evidence="8">
        <text>(1S,2R)-1-C-(indol-3-yl)glycerol 3-phosphate + L-serine = D-glyceraldehyde 3-phosphate + L-tryptophan + H2O</text>
        <dbReference type="Rhea" id="RHEA:10532"/>
        <dbReference type="ChEBI" id="CHEBI:15377"/>
        <dbReference type="ChEBI" id="CHEBI:33384"/>
        <dbReference type="ChEBI" id="CHEBI:57912"/>
        <dbReference type="ChEBI" id="CHEBI:58866"/>
        <dbReference type="ChEBI" id="CHEBI:59776"/>
        <dbReference type="EC" id="4.2.1.20"/>
    </reaction>
</comment>
<dbReference type="GO" id="GO:0004834">
    <property type="term" value="F:tryptophan synthase activity"/>
    <property type="evidence" value="ECO:0007669"/>
    <property type="project" value="UniProtKB-EC"/>
</dbReference>
<comment type="caution">
    <text evidence="9">The sequence shown here is derived from an EMBL/GenBank/DDBJ whole genome shotgun (WGS) entry which is preliminary data.</text>
</comment>
<dbReference type="Pfam" id="PF00290">
    <property type="entry name" value="Trp_syntA"/>
    <property type="match status" value="1"/>
</dbReference>
<sequence>MALAPGRLAAAFRPGRPALICYLPIGDPEGGEDLPELYAECGVDVLEIGVPGGDPYLDGPTIRDSFRRARNAGVNLRRASELISAHRVELPRIGMIWMTYPPDDPTGLVDAVAASGVDGFLTPHAARTYRGLGRQLEERGVHFIHFLEHDPRLKDVHLAVESSSGYVMLQANPGPTGIHPLVLPDNSVVIEMLRRIGLRTPVALGVGIGTPEQARAAVEMGADGVVVGSLTVEMMLRGRTALRELLCSLREAIDGR</sequence>
<gene>
    <name evidence="9" type="ORF">Gocc_0488</name>
</gene>
<comment type="pathway">
    <text evidence="1">Amino-acid biosynthesis; L-tryptophan biosynthesis; L-tryptophan from chorismate: step 5/5.</text>
</comment>